<evidence type="ECO:0000313" key="3">
    <source>
        <dbReference type="Proteomes" id="UP000614741"/>
    </source>
</evidence>
<feature type="region of interest" description="Disordered" evidence="1">
    <location>
        <begin position="1"/>
        <end position="22"/>
    </location>
</feature>
<evidence type="ECO:0000256" key="1">
    <source>
        <dbReference type="SAM" id="MobiDB-lite"/>
    </source>
</evidence>
<sequence>MSAPRDRRPPADEPLGSITRPVVDDSATAPACYACGARDLTRLRLALPDGRPAVFASCPDCEATAWFVVDGDGTALGPDGAPRR</sequence>
<protein>
    <recommendedName>
        <fullName evidence="4">Transcription factor zinc-finger domain-containing protein</fullName>
    </recommendedName>
</protein>
<reference evidence="2 3" key="1">
    <citation type="submission" date="2021-01" db="EMBL/GenBank/DDBJ databases">
        <title>Whole genome shotgun sequence of Cellulomonas phragmiteti NBRC 110785.</title>
        <authorList>
            <person name="Komaki H."/>
            <person name="Tamura T."/>
        </authorList>
    </citation>
    <scope>NUCLEOTIDE SEQUENCE [LARGE SCALE GENOMIC DNA]</scope>
    <source>
        <strain evidence="2 3">NBRC 110785</strain>
    </source>
</reference>
<comment type="caution">
    <text evidence="2">The sequence shown here is derived from an EMBL/GenBank/DDBJ whole genome shotgun (WGS) entry which is preliminary data.</text>
</comment>
<proteinExistence type="predicted"/>
<accession>A0ABQ4DJX1</accession>
<evidence type="ECO:0008006" key="4">
    <source>
        <dbReference type="Google" id="ProtNLM"/>
    </source>
</evidence>
<dbReference type="Proteomes" id="UP000614741">
    <property type="component" value="Unassembled WGS sequence"/>
</dbReference>
<name>A0ABQ4DJX1_9CELL</name>
<dbReference type="EMBL" id="BONP01000006">
    <property type="protein sequence ID" value="GIG39647.1"/>
    <property type="molecule type" value="Genomic_DNA"/>
</dbReference>
<evidence type="ECO:0000313" key="2">
    <source>
        <dbReference type="EMBL" id="GIG39647.1"/>
    </source>
</evidence>
<gene>
    <name evidence="2" type="ORF">Cph01nite_14090</name>
</gene>
<feature type="compositionally biased region" description="Basic and acidic residues" evidence="1">
    <location>
        <begin position="1"/>
        <end position="11"/>
    </location>
</feature>
<keyword evidence="3" id="KW-1185">Reference proteome</keyword>
<organism evidence="2 3">
    <name type="scientific">Cellulomonas phragmiteti</name>
    <dbReference type="NCBI Taxonomy" id="478780"/>
    <lineage>
        <taxon>Bacteria</taxon>
        <taxon>Bacillati</taxon>
        <taxon>Actinomycetota</taxon>
        <taxon>Actinomycetes</taxon>
        <taxon>Micrococcales</taxon>
        <taxon>Cellulomonadaceae</taxon>
        <taxon>Cellulomonas</taxon>
    </lineage>
</organism>
<dbReference type="RefSeq" id="WP_203672658.1">
    <property type="nucleotide sequence ID" value="NZ_BONP01000006.1"/>
</dbReference>